<dbReference type="RefSeq" id="WP_264793100.1">
    <property type="nucleotide sequence ID" value="NZ_AP026867.1"/>
</dbReference>
<reference evidence="2" key="1">
    <citation type="submission" date="2022-09" db="EMBL/GenBank/DDBJ databases">
        <title>Aureispira anguillicida sp. nov., isolated from Leptocephalus of Japanese eel Anguilla japonica.</title>
        <authorList>
            <person name="Yuasa K."/>
            <person name="Mekata T."/>
            <person name="Ikunari K."/>
        </authorList>
    </citation>
    <scope>NUCLEOTIDE SEQUENCE</scope>
    <source>
        <strain evidence="2">EL160426</strain>
    </source>
</reference>
<proteinExistence type="predicted"/>
<dbReference type="PROSITE" id="PS50005">
    <property type="entry name" value="TPR"/>
    <property type="match status" value="1"/>
</dbReference>
<organism evidence="2 3">
    <name type="scientific">Aureispira anguillae</name>
    <dbReference type="NCBI Taxonomy" id="2864201"/>
    <lineage>
        <taxon>Bacteria</taxon>
        <taxon>Pseudomonadati</taxon>
        <taxon>Bacteroidota</taxon>
        <taxon>Saprospiria</taxon>
        <taxon>Saprospirales</taxon>
        <taxon>Saprospiraceae</taxon>
        <taxon>Aureispira</taxon>
    </lineage>
</organism>
<name>A0A915YFC6_9BACT</name>
<keyword evidence="3" id="KW-1185">Reference proteome</keyword>
<dbReference type="AlphaFoldDB" id="A0A915YFC6"/>
<dbReference type="Proteomes" id="UP001060919">
    <property type="component" value="Chromosome"/>
</dbReference>
<gene>
    <name evidence="2" type="ORF">AsAng_0026860</name>
</gene>
<dbReference type="KEGG" id="aup:AsAng_0026860"/>
<protein>
    <submittedName>
        <fullName evidence="2">Tetratricopeptide repeat protein</fullName>
    </submittedName>
</protein>
<dbReference type="SUPFAM" id="SSF48452">
    <property type="entry name" value="TPR-like"/>
    <property type="match status" value="1"/>
</dbReference>
<evidence type="ECO:0000313" key="2">
    <source>
        <dbReference type="EMBL" id="BDS11971.1"/>
    </source>
</evidence>
<feature type="repeat" description="TPR" evidence="1">
    <location>
        <begin position="116"/>
        <end position="149"/>
    </location>
</feature>
<dbReference type="Gene3D" id="1.25.40.10">
    <property type="entry name" value="Tetratricopeptide repeat domain"/>
    <property type="match status" value="2"/>
</dbReference>
<accession>A0A915YFC6</accession>
<sequence length="204" mass="23464">MRFFITLSFIFFAAPIFSQKENLAVTNEAAANEAIFLAESYFREDSFELAFNGRDSRSPSIPNFLGFKDIIEQYKDTKAANLAYRYAGVCLLNMGAYTEAIGYLSNFQTKDPFLQITNDGLIGDAYAELNDFQTALKYYTQAINGEKDEMLTPYFLYKIGLLMEIHFKDLKKAKKYYQKISNNYPTFAERQNIEADLIRITGDY</sequence>
<dbReference type="InterPro" id="IPR011990">
    <property type="entry name" value="TPR-like_helical_dom_sf"/>
</dbReference>
<dbReference type="InterPro" id="IPR019734">
    <property type="entry name" value="TPR_rpt"/>
</dbReference>
<evidence type="ECO:0000313" key="3">
    <source>
        <dbReference type="Proteomes" id="UP001060919"/>
    </source>
</evidence>
<dbReference type="Pfam" id="PF13174">
    <property type="entry name" value="TPR_6"/>
    <property type="match status" value="1"/>
</dbReference>
<keyword evidence="1" id="KW-0802">TPR repeat</keyword>
<dbReference type="EMBL" id="AP026867">
    <property type="protein sequence ID" value="BDS11971.1"/>
    <property type="molecule type" value="Genomic_DNA"/>
</dbReference>
<evidence type="ECO:0000256" key="1">
    <source>
        <dbReference type="PROSITE-ProRule" id="PRU00339"/>
    </source>
</evidence>